<feature type="compositionally biased region" description="Low complexity" evidence="1">
    <location>
        <begin position="401"/>
        <end position="423"/>
    </location>
</feature>
<dbReference type="Pfam" id="PF09898">
    <property type="entry name" value="DUF2125"/>
    <property type="match status" value="1"/>
</dbReference>
<proteinExistence type="predicted"/>
<keyword evidence="2" id="KW-0732">Signal</keyword>
<evidence type="ECO:0000256" key="1">
    <source>
        <dbReference type="SAM" id="MobiDB-lite"/>
    </source>
</evidence>
<dbReference type="RefSeq" id="WP_155065267.1">
    <property type="nucleotide sequence ID" value="NZ_WMIF01000021.1"/>
</dbReference>
<feature type="chain" id="PRO_5032683898" evidence="2">
    <location>
        <begin position="22"/>
        <end position="555"/>
    </location>
</feature>
<sequence length="555" mass="58434">MNLRLTSSALALAAMTAPAFADVTPEQVWQSWVDYYKSVGYTITEGSRDKSGSTLTVKDIKIAGGAEASRVGLSLPEIVLTDTGDGKVKTVFADHMTVDLSGTNADGKNYELPATLDMPGNSMISSGAPEDMTHEFNYPTLKVTLTTVTTDGKQTPLPVNFALLDSTGTAHLAGGATGKYDYDMSSAKLTFDGDVTDENQENVKFAGSAEKLSTKGTMNLPGKIADLETELGTALRNGLAMDGAVQIGPIAATFQFSGKDENDQPTSGAGKYEGKGFDGHIKMSQDGLSYQLGSDPVSFEITSPQMPMPIRYGFDKASLDLQMPVSKSDTPQPFKLAYALSGLTLGDEIWATFDPEAKLPRDPASLDIDVTGTMKVIRDLLDVPPPKADGASDQATDEAAADAATDQAADQSGDQAADAATDQAEADGMDDGMDGATDEAQPEEEPSPFEPVDLTINQFALKAVGASIQATGALKAPESGDMTMPVGNIHAEYEGVSALIDKLVGMGLIQQDQVMGVRMMLAMFAKPVDGNPDKLVTDLEFKDGGQVFANGQQIK</sequence>
<protein>
    <submittedName>
        <fullName evidence="3">DUF2125 domain-containing protein</fullName>
    </submittedName>
</protein>
<feature type="region of interest" description="Disordered" evidence="1">
    <location>
        <begin position="382"/>
        <end position="448"/>
    </location>
</feature>
<comment type="caution">
    <text evidence="3">The sequence shown here is derived from an EMBL/GenBank/DDBJ whole genome shotgun (WGS) entry which is preliminary data.</text>
</comment>
<evidence type="ECO:0000313" key="3">
    <source>
        <dbReference type="EMBL" id="MTH35721.1"/>
    </source>
</evidence>
<dbReference type="InterPro" id="IPR018666">
    <property type="entry name" value="DUF2125"/>
</dbReference>
<dbReference type="OrthoDB" id="7791409at2"/>
<reference evidence="3 4" key="1">
    <citation type="submission" date="2019-11" db="EMBL/GenBank/DDBJ databases">
        <authorList>
            <person name="Dong K."/>
        </authorList>
    </citation>
    <scope>NUCLEOTIDE SEQUENCE [LARGE SCALE GENOMIC DNA]</scope>
    <source>
        <strain evidence="3 4">JCM 17370</strain>
    </source>
</reference>
<organism evidence="3 4">
    <name type="scientific">Paracoccus limosus</name>
    <dbReference type="NCBI Taxonomy" id="913252"/>
    <lineage>
        <taxon>Bacteria</taxon>
        <taxon>Pseudomonadati</taxon>
        <taxon>Pseudomonadota</taxon>
        <taxon>Alphaproteobacteria</taxon>
        <taxon>Rhodobacterales</taxon>
        <taxon>Paracoccaceae</taxon>
        <taxon>Paracoccus</taxon>
    </lineage>
</organism>
<evidence type="ECO:0000256" key="2">
    <source>
        <dbReference type="SAM" id="SignalP"/>
    </source>
</evidence>
<dbReference type="Proteomes" id="UP000442533">
    <property type="component" value="Unassembled WGS sequence"/>
</dbReference>
<feature type="signal peptide" evidence="2">
    <location>
        <begin position="1"/>
        <end position="21"/>
    </location>
</feature>
<name>A0A844H8P3_9RHOB</name>
<accession>A0A844H8P3</accession>
<keyword evidence="4" id="KW-1185">Reference proteome</keyword>
<dbReference type="AlphaFoldDB" id="A0A844H8P3"/>
<feature type="compositionally biased region" description="Acidic residues" evidence="1">
    <location>
        <begin position="424"/>
        <end position="447"/>
    </location>
</feature>
<gene>
    <name evidence="3" type="ORF">GL279_14030</name>
</gene>
<dbReference type="EMBL" id="WMIF01000021">
    <property type="protein sequence ID" value="MTH35721.1"/>
    <property type="molecule type" value="Genomic_DNA"/>
</dbReference>
<evidence type="ECO:0000313" key="4">
    <source>
        <dbReference type="Proteomes" id="UP000442533"/>
    </source>
</evidence>